<dbReference type="InterPro" id="IPR050796">
    <property type="entry name" value="SCF_F-box_component"/>
</dbReference>
<evidence type="ECO:0000313" key="3">
    <source>
        <dbReference type="Proteomes" id="UP000011116"/>
    </source>
</evidence>
<name>A0A8I6Y6X6_HORVV</name>
<dbReference type="EnsemblPlants" id="HORVU.MOREX.r3.5HG0432240.1">
    <property type="protein sequence ID" value="HORVU.MOREX.r3.5HG0432240.1.CDS1"/>
    <property type="gene ID" value="HORVU.MOREX.r3.5HG0432240"/>
</dbReference>
<reference evidence="2" key="3">
    <citation type="submission" date="2022-01" db="UniProtKB">
        <authorList>
            <consortium name="EnsemblPlants"/>
        </authorList>
    </citation>
    <scope>IDENTIFICATION</scope>
    <source>
        <strain evidence="2">subsp. vulgare</strain>
    </source>
</reference>
<dbReference type="AlphaFoldDB" id="A0A8I6Y6X6"/>
<sequence>MATALSGSSFWMSTRQAPPSDVHLAYCFDPVAMRGRQSFSFHDEALSCSFSHGLRGKFTYSYFGTAKGLIALQVSNLVSKKFCGCIIFNPASRIEATLVFLDFDSKNNLCGFGYCPTAKKFKILMLRNGSIMVKTLGDRHSTQPRSIPPSDYISQLDPSICQDDKIYMLEAGGHGNQIRRLIAFDIQEETSMKVDLPPEALHSGLLQLSGSICVASQADTSTDVVLWQLNLDQGWQKISVVAAPCQARVFGAWQPHPSKLLIWFEGWGAALYQNARGSSEGDPVAWKLTYEDYREADLGAVLGSWQKKAGLVFCWGYEPTFISPLEFFKSSREDHQELASFVTGDRAVAPRLGFVRCLAEVLSG</sequence>
<dbReference type="RefSeq" id="XP_044949186.1">
    <property type="nucleotide sequence ID" value="XM_045093251.1"/>
</dbReference>
<dbReference type="Gramene" id="HORVU.MOREX.r3.5HG0432240.1">
    <property type="protein sequence ID" value="HORVU.MOREX.r3.5HG0432240.1.CDS1"/>
    <property type="gene ID" value="HORVU.MOREX.r3.5HG0432240"/>
</dbReference>
<dbReference type="Proteomes" id="UP000011116">
    <property type="component" value="Chromosome 5H"/>
</dbReference>
<evidence type="ECO:0000313" key="2">
    <source>
        <dbReference type="EnsemblPlants" id="HORVU.MOREX.r3.5HG0432240.1.CDS1"/>
    </source>
</evidence>
<reference evidence="3" key="1">
    <citation type="journal article" date="2012" name="Nature">
        <title>A physical, genetic and functional sequence assembly of the barley genome.</title>
        <authorList>
            <consortium name="The International Barley Genome Sequencing Consortium"/>
            <person name="Mayer K.F."/>
            <person name="Waugh R."/>
            <person name="Brown J.W."/>
            <person name="Schulman A."/>
            <person name="Langridge P."/>
            <person name="Platzer M."/>
            <person name="Fincher G.B."/>
            <person name="Muehlbauer G.J."/>
            <person name="Sato K."/>
            <person name="Close T.J."/>
            <person name="Wise R.P."/>
            <person name="Stein N."/>
        </authorList>
    </citation>
    <scope>NUCLEOTIDE SEQUENCE [LARGE SCALE GENOMIC DNA]</scope>
    <source>
        <strain evidence="3">cv. Morex</strain>
    </source>
</reference>
<reference evidence="2" key="2">
    <citation type="submission" date="2020-10" db="EMBL/GenBank/DDBJ databases">
        <authorList>
            <person name="Scholz U."/>
            <person name="Mascher M."/>
            <person name="Fiebig A."/>
        </authorList>
    </citation>
    <scope>NUCLEOTIDE SEQUENCE [LARGE SCALE GENOMIC DNA]</scope>
    <source>
        <strain evidence="2">cv. Morex</strain>
    </source>
</reference>
<evidence type="ECO:0000259" key="1">
    <source>
        <dbReference type="Pfam" id="PF08268"/>
    </source>
</evidence>
<dbReference type="InterPro" id="IPR013187">
    <property type="entry name" value="F-box-assoc_dom_typ3"/>
</dbReference>
<keyword evidence="3" id="KW-1185">Reference proteome</keyword>
<dbReference type="KEGG" id="hvg:123398796"/>
<dbReference type="PANTHER" id="PTHR31672">
    <property type="entry name" value="BNACNNG10540D PROTEIN"/>
    <property type="match status" value="1"/>
</dbReference>
<accession>A0A8I6Y6X6</accession>
<dbReference type="OrthoDB" id="10310715at2759"/>
<dbReference type="GeneID" id="123398796"/>
<dbReference type="SMR" id="A0A8I6Y6X6"/>
<organism evidence="2 3">
    <name type="scientific">Hordeum vulgare subsp. vulgare</name>
    <name type="common">Domesticated barley</name>
    <dbReference type="NCBI Taxonomy" id="112509"/>
    <lineage>
        <taxon>Eukaryota</taxon>
        <taxon>Viridiplantae</taxon>
        <taxon>Streptophyta</taxon>
        <taxon>Embryophyta</taxon>
        <taxon>Tracheophyta</taxon>
        <taxon>Spermatophyta</taxon>
        <taxon>Magnoliopsida</taxon>
        <taxon>Liliopsida</taxon>
        <taxon>Poales</taxon>
        <taxon>Poaceae</taxon>
        <taxon>BOP clade</taxon>
        <taxon>Pooideae</taxon>
        <taxon>Triticodae</taxon>
        <taxon>Triticeae</taxon>
        <taxon>Hordeinae</taxon>
        <taxon>Hordeum</taxon>
    </lineage>
</organism>
<feature type="domain" description="F-box associated beta-propeller type 3" evidence="1">
    <location>
        <begin position="55"/>
        <end position="246"/>
    </location>
</feature>
<gene>
    <name evidence="2" type="primary">LOC123398796</name>
</gene>
<protein>
    <recommendedName>
        <fullName evidence="1">F-box associated beta-propeller type 3 domain-containing protein</fullName>
    </recommendedName>
</protein>
<proteinExistence type="predicted"/>
<dbReference type="Pfam" id="PF08268">
    <property type="entry name" value="FBA_3"/>
    <property type="match status" value="1"/>
</dbReference>